<evidence type="ECO:0000256" key="6">
    <source>
        <dbReference type="ARBA" id="ARBA00023002"/>
    </source>
</evidence>
<keyword evidence="4" id="KW-0479">Metal-binding</keyword>
<evidence type="ECO:0000259" key="11">
    <source>
        <dbReference type="Pfam" id="PF12367"/>
    </source>
</evidence>
<evidence type="ECO:0000256" key="8">
    <source>
        <dbReference type="ARBA" id="ARBA00023014"/>
    </source>
</evidence>
<dbReference type="Gene3D" id="3.40.50.970">
    <property type="match status" value="1"/>
</dbReference>
<dbReference type="InterPro" id="IPR051457">
    <property type="entry name" value="2-oxoacid:Fd_oxidoreductase"/>
</dbReference>
<gene>
    <name evidence="12" type="ORF">PATL70BA_2273</name>
</gene>
<comment type="cofactor">
    <cofactor evidence="3">
        <name>[4Fe-4S] cluster</name>
        <dbReference type="ChEBI" id="CHEBI:49883"/>
    </cofactor>
</comment>
<keyword evidence="7" id="KW-0408">Iron</keyword>
<dbReference type="Pfam" id="PF02775">
    <property type="entry name" value="TPP_enzyme_C"/>
    <property type="match status" value="1"/>
</dbReference>
<feature type="domain" description="Thiamine pyrophosphate enzyme TPP-binding" evidence="10">
    <location>
        <begin position="49"/>
        <end position="194"/>
    </location>
</feature>
<keyword evidence="13" id="KW-1185">Reference proteome</keyword>
<evidence type="ECO:0000256" key="9">
    <source>
        <dbReference type="ARBA" id="ARBA00023052"/>
    </source>
</evidence>
<dbReference type="InterPro" id="IPR011896">
    <property type="entry name" value="OFOB"/>
</dbReference>
<keyword evidence="6" id="KW-0560">Oxidoreductase</keyword>
<keyword evidence="5" id="KW-0460">Magnesium</keyword>
<dbReference type="GO" id="GO:0030976">
    <property type="term" value="F:thiamine pyrophosphate binding"/>
    <property type="evidence" value="ECO:0007669"/>
    <property type="project" value="InterPro"/>
</dbReference>
<evidence type="ECO:0000256" key="4">
    <source>
        <dbReference type="ARBA" id="ARBA00022723"/>
    </source>
</evidence>
<organism evidence="12 13">
    <name type="scientific">Petrocella atlantisensis</name>
    <dbReference type="NCBI Taxonomy" id="2173034"/>
    <lineage>
        <taxon>Bacteria</taxon>
        <taxon>Bacillati</taxon>
        <taxon>Bacillota</taxon>
        <taxon>Clostridia</taxon>
        <taxon>Lachnospirales</taxon>
        <taxon>Vallitaleaceae</taxon>
        <taxon>Petrocella</taxon>
    </lineage>
</organism>
<accession>A0A3P7NYW3</accession>
<dbReference type="InterPro" id="IPR029061">
    <property type="entry name" value="THDP-binding"/>
</dbReference>
<dbReference type="PANTHER" id="PTHR48084">
    <property type="entry name" value="2-OXOGLUTARATE OXIDOREDUCTASE SUBUNIT KORB-RELATED"/>
    <property type="match status" value="1"/>
</dbReference>
<evidence type="ECO:0000256" key="7">
    <source>
        <dbReference type="ARBA" id="ARBA00023004"/>
    </source>
</evidence>
<dbReference type="RefSeq" id="WP_125137342.1">
    <property type="nucleotide sequence ID" value="NZ_LR130778.1"/>
</dbReference>
<evidence type="ECO:0000256" key="2">
    <source>
        <dbReference type="ARBA" id="ARBA00001964"/>
    </source>
</evidence>
<dbReference type="AlphaFoldDB" id="A0A3P7NYW3"/>
<name>A0A3P7NYW3_9FIRM</name>
<evidence type="ECO:0000313" key="13">
    <source>
        <dbReference type="Proteomes" id="UP000279029"/>
    </source>
</evidence>
<dbReference type="InterPro" id="IPR011766">
    <property type="entry name" value="TPP_enzyme_TPP-bd"/>
</dbReference>
<evidence type="ECO:0000256" key="5">
    <source>
        <dbReference type="ARBA" id="ARBA00022842"/>
    </source>
</evidence>
<dbReference type="OrthoDB" id="9775140at2"/>
<evidence type="ECO:0000256" key="1">
    <source>
        <dbReference type="ARBA" id="ARBA00001946"/>
    </source>
</evidence>
<proteinExistence type="predicted"/>
<dbReference type="InterPro" id="IPR032686">
    <property type="entry name" value="PFO_beta_C"/>
</dbReference>
<dbReference type="PANTHER" id="PTHR48084:SF4">
    <property type="entry name" value="2-OXOGLUTARATE OXIDOREDUCTASE SUBUNIT KORB"/>
    <property type="match status" value="1"/>
</dbReference>
<dbReference type="EMBL" id="LR130778">
    <property type="protein sequence ID" value="VDN48165.1"/>
    <property type="molecule type" value="Genomic_DNA"/>
</dbReference>
<dbReference type="NCBIfam" id="TIGR02177">
    <property type="entry name" value="PorB_KorB"/>
    <property type="match status" value="1"/>
</dbReference>
<comment type="cofactor">
    <cofactor evidence="2">
        <name>thiamine diphosphate</name>
        <dbReference type="ChEBI" id="CHEBI:58937"/>
    </cofactor>
</comment>
<dbReference type="SUPFAM" id="SSF52518">
    <property type="entry name" value="Thiamin diphosphate-binding fold (THDP-binding)"/>
    <property type="match status" value="1"/>
</dbReference>
<dbReference type="Pfam" id="PF12367">
    <property type="entry name" value="PFO_beta_C"/>
    <property type="match status" value="1"/>
</dbReference>
<reference evidence="12 13" key="1">
    <citation type="submission" date="2018-09" db="EMBL/GenBank/DDBJ databases">
        <authorList>
            <person name="Postec A."/>
        </authorList>
    </citation>
    <scope>NUCLEOTIDE SEQUENCE [LARGE SCALE GENOMIC DNA]</scope>
    <source>
        <strain evidence="12">70B-A</strain>
    </source>
</reference>
<dbReference type="GO" id="GO:0045333">
    <property type="term" value="P:cellular respiration"/>
    <property type="evidence" value="ECO:0007669"/>
    <property type="project" value="UniProtKB-ARBA"/>
</dbReference>
<dbReference type="GO" id="GO:0016625">
    <property type="term" value="F:oxidoreductase activity, acting on the aldehyde or oxo group of donors, iron-sulfur protein as acceptor"/>
    <property type="evidence" value="ECO:0007669"/>
    <property type="project" value="UniProtKB-ARBA"/>
</dbReference>
<dbReference type="GO" id="GO:0051536">
    <property type="term" value="F:iron-sulfur cluster binding"/>
    <property type="evidence" value="ECO:0007669"/>
    <property type="project" value="UniProtKB-KW"/>
</dbReference>
<feature type="domain" description="Pyruvate ferredoxin oxidoreductase beta subunit C-terminal" evidence="11">
    <location>
        <begin position="198"/>
        <end position="260"/>
    </location>
</feature>
<dbReference type="CDD" id="cd03375">
    <property type="entry name" value="TPP_OGFOR"/>
    <property type="match status" value="1"/>
</dbReference>
<evidence type="ECO:0000259" key="10">
    <source>
        <dbReference type="Pfam" id="PF02775"/>
    </source>
</evidence>
<sequence>MKHFEMDQSTDIAWCPGCGNFSIRKVLIETLQEMDLNPTQVVMASGIGQAAKMPQYINTNYFNGLHGRGLPVAVAIKAANPHLTVIAEGGDGDMYGEGGNHFIHNVRRNPDIVHIVHDNMVYGLTKGQAAPTSPLEFKTPVQVNGVINDPINPLPVAMTLGATFVARAFSGDMEGLKKILKAAFDHEGYALVDVLHPCVTFNKVNTFKWYKEHSYPLEEGYDSSDFESAMKKALDTEKFALGVIYQNKNKVSFNNRTWLYQQDDTPIVQRKRDIDKVNALLRIEA</sequence>
<dbReference type="KEGG" id="cbar:PATL70BA_2273"/>
<evidence type="ECO:0000313" key="12">
    <source>
        <dbReference type="EMBL" id="VDN48165.1"/>
    </source>
</evidence>
<dbReference type="GO" id="GO:0046872">
    <property type="term" value="F:metal ion binding"/>
    <property type="evidence" value="ECO:0007669"/>
    <property type="project" value="UniProtKB-KW"/>
</dbReference>
<keyword evidence="9" id="KW-0786">Thiamine pyrophosphate</keyword>
<keyword evidence="8" id="KW-0411">Iron-sulfur</keyword>
<protein>
    <submittedName>
        <fullName evidence="12">2-oxoacid ferredoxin oxidoreductase</fullName>
    </submittedName>
</protein>
<dbReference type="Proteomes" id="UP000279029">
    <property type="component" value="Chromosome"/>
</dbReference>
<evidence type="ECO:0000256" key="3">
    <source>
        <dbReference type="ARBA" id="ARBA00001966"/>
    </source>
</evidence>
<comment type="cofactor">
    <cofactor evidence="1">
        <name>Mg(2+)</name>
        <dbReference type="ChEBI" id="CHEBI:18420"/>
    </cofactor>
</comment>